<keyword evidence="8" id="KW-0411">Iron-sulfur</keyword>
<dbReference type="Gene3D" id="3.20.20.70">
    <property type="entry name" value="Aldolase class I"/>
    <property type="match status" value="1"/>
</dbReference>
<accession>A0A8A0RJD2</accession>
<dbReference type="InterPro" id="IPR013785">
    <property type="entry name" value="Aldolase_TIM"/>
</dbReference>
<dbReference type="SFLD" id="SFLDS00029">
    <property type="entry name" value="Radical_SAM"/>
    <property type="match status" value="1"/>
</dbReference>
<evidence type="ECO:0000256" key="3">
    <source>
        <dbReference type="ARBA" id="ARBA00006804"/>
    </source>
</evidence>
<evidence type="ECO:0000256" key="4">
    <source>
        <dbReference type="ARBA" id="ARBA00022485"/>
    </source>
</evidence>
<evidence type="ECO:0000256" key="8">
    <source>
        <dbReference type="ARBA" id="ARBA00023014"/>
    </source>
</evidence>
<dbReference type="Pfam" id="PF04459">
    <property type="entry name" value="DUF512"/>
    <property type="match status" value="1"/>
</dbReference>
<protein>
    <submittedName>
        <fullName evidence="12">GTP 3',8-cyclase</fullName>
        <ecNumber evidence="12">4.1.99.22</ecNumber>
    </submittedName>
</protein>
<keyword evidence="5" id="KW-0949">S-adenosyl-L-methionine</keyword>
<dbReference type="EMBL" id="CP059066">
    <property type="protein sequence ID" value="QSQ08415.1"/>
    <property type="molecule type" value="Genomic_DNA"/>
</dbReference>
<dbReference type="PROSITE" id="PS51918">
    <property type="entry name" value="RADICAL_SAM"/>
    <property type="match status" value="1"/>
</dbReference>
<dbReference type="SUPFAM" id="SSF50156">
    <property type="entry name" value="PDZ domain-like"/>
    <property type="match status" value="1"/>
</dbReference>
<organism evidence="12 13">
    <name type="scientific">Koleobacter methoxysyntrophicus</name>
    <dbReference type="NCBI Taxonomy" id="2751313"/>
    <lineage>
        <taxon>Bacteria</taxon>
        <taxon>Bacillati</taxon>
        <taxon>Bacillota</taxon>
        <taxon>Clostridia</taxon>
        <taxon>Koleobacterales</taxon>
        <taxon>Koleobacteraceae</taxon>
        <taxon>Koleobacter</taxon>
    </lineage>
</organism>
<dbReference type="KEGG" id="kme:H0A61_00737"/>
<dbReference type="Proteomes" id="UP000662904">
    <property type="component" value="Chromosome"/>
</dbReference>
<proteinExistence type="inferred from homology"/>
<name>A0A8A0RJD2_9FIRM</name>
<evidence type="ECO:0000256" key="2">
    <source>
        <dbReference type="ARBA" id="ARBA00005155"/>
    </source>
</evidence>
<dbReference type="SUPFAM" id="SSF102114">
    <property type="entry name" value="Radical SAM enzymes"/>
    <property type="match status" value="1"/>
</dbReference>
<comment type="cofactor">
    <cofactor evidence="1">
        <name>[4Fe-4S] cluster</name>
        <dbReference type="ChEBI" id="CHEBI:49883"/>
    </cofactor>
</comment>
<dbReference type="Pfam" id="PF17820">
    <property type="entry name" value="PDZ_6"/>
    <property type="match status" value="1"/>
</dbReference>
<dbReference type="InterPro" id="IPR058240">
    <property type="entry name" value="rSAM_sf"/>
</dbReference>
<dbReference type="PANTHER" id="PTHR43787">
    <property type="entry name" value="FEMO COFACTOR BIOSYNTHESIS PROTEIN NIFB-RELATED"/>
    <property type="match status" value="1"/>
</dbReference>
<feature type="domain" description="Radical SAM core" evidence="11">
    <location>
        <begin position="12"/>
        <end position="239"/>
    </location>
</feature>
<dbReference type="Pfam" id="PF04055">
    <property type="entry name" value="Radical_SAM"/>
    <property type="match status" value="1"/>
</dbReference>
<dbReference type="PANTHER" id="PTHR43787:SF13">
    <property type="entry name" value="FEMO COFACTOR BIOSYNTHESIS PROTEIN NIFB"/>
    <property type="match status" value="1"/>
</dbReference>
<dbReference type="GO" id="GO:0051539">
    <property type="term" value="F:4 iron, 4 sulfur cluster binding"/>
    <property type="evidence" value="ECO:0007669"/>
    <property type="project" value="UniProtKB-KW"/>
</dbReference>
<keyword evidence="9" id="KW-0535">Nitrogen fixation</keyword>
<dbReference type="InterPro" id="IPR036034">
    <property type="entry name" value="PDZ_sf"/>
</dbReference>
<dbReference type="AlphaFoldDB" id="A0A8A0RJD2"/>
<dbReference type="EC" id="4.1.99.22" evidence="12"/>
<keyword evidence="7" id="KW-0408">Iron</keyword>
<keyword evidence="4" id="KW-0004">4Fe-4S</keyword>
<evidence type="ECO:0000313" key="12">
    <source>
        <dbReference type="EMBL" id="QSQ08415.1"/>
    </source>
</evidence>
<keyword evidence="13" id="KW-1185">Reference proteome</keyword>
<evidence type="ECO:0000313" key="13">
    <source>
        <dbReference type="Proteomes" id="UP000662904"/>
    </source>
</evidence>
<evidence type="ECO:0000256" key="7">
    <source>
        <dbReference type="ARBA" id="ARBA00023004"/>
    </source>
</evidence>
<keyword evidence="10 12" id="KW-0456">Lyase</keyword>
<sequence>MPKTAYKGLILKTVAEFNILPLTSECNGCCIFCSHKGNPPGVEVFMLPKLSPEDVMELAEFLSPDRKIIIGESATRIIEGEPFTYPDLIQVLEYIRKRFPSTPIQITTSGFSLDKGTVMKLADLKPIGINLSLNSSDIFNRHRLMPGLKEDHVIEGIEYMGLHDIPFEGSLVAVEAEDGEYIDAVETIKFLAAVGSRTIKVYIPGYTHLFPGKNGFFTVYNKILDALCVIKNSVDVPILLEPAVIEDLSPVVEGVIRGSPAWHAEIFKGDIIEYINGIRPLTRLDAFNKIKSAGSVNIKVRRGREVIDRYIKKERGEAPGIVFPLDIDPIIGEYIKKAVERNRARRPLIMTSILGEGIIKALLKRYISKGFHGDNLAIKPVENRFFGGTISCGGLLVVDDFIHALKDVDFTPDLIVIPSVPFDHSGRDLLGKFFLEIEGYTGIKVEII</sequence>
<dbReference type="Gene3D" id="2.30.42.10">
    <property type="match status" value="1"/>
</dbReference>
<reference evidence="12" key="1">
    <citation type="submission" date="2020-07" db="EMBL/GenBank/DDBJ databases">
        <title>Koleobacter methoxysyntrophicus gen. nov., sp. nov., a novel anaerobic bacterium isolated from deep subsurface oil field and proposal of Koleobacterales ord. nov. in the phylum Firmicutes.</title>
        <authorList>
            <person name="Sakamoto S."/>
            <person name="Tamaki H."/>
        </authorList>
    </citation>
    <scope>NUCLEOTIDE SEQUENCE</scope>
    <source>
        <strain evidence="12">NRmbB1</strain>
    </source>
</reference>
<dbReference type="SMART" id="SM00228">
    <property type="entry name" value="PDZ"/>
    <property type="match status" value="1"/>
</dbReference>
<evidence type="ECO:0000256" key="1">
    <source>
        <dbReference type="ARBA" id="ARBA00001966"/>
    </source>
</evidence>
<dbReference type="InterPro" id="IPR007197">
    <property type="entry name" value="rSAM"/>
</dbReference>
<evidence type="ECO:0000256" key="10">
    <source>
        <dbReference type="ARBA" id="ARBA00023239"/>
    </source>
</evidence>
<evidence type="ECO:0000256" key="6">
    <source>
        <dbReference type="ARBA" id="ARBA00022723"/>
    </source>
</evidence>
<dbReference type="GO" id="GO:0061798">
    <property type="term" value="F:GTP 3',8'-cyclase activity"/>
    <property type="evidence" value="ECO:0007669"/>
    <property type="project" value="UniProtKB-EC"/>
</dbReference>
<dbReference type="GO" id="GO:0046872">
    <property type="term" value="F:metal ion binding"/>
    <property type="evidence" value="ECO:0007669"/>
    <property type="project" value="UniProtKB-KW"/>
</dbReference>
<dbReference type="CDD" id="cd01335">
    <property type="entry name" value="Radical_SAM"/>
    <property type="match status" value="1"/>
</dbReference>
<gene>
    <name evidence="12" type="primary">moaA_1</name>
    <name evidence="12" type="ORF">H0A61_00737</name>
</gene>
<comment type="pathway">
    <text evidence="2">Cofactor biosynthesis; Fe-Mo cofactor biosynthesis.</text>
</comment>
<comment type="similarity">
    <text evidence="3">Belongs to the radical SAM superfamily. NifB family.</text>
</comment>
<evidence type="ECO:0000256" key="9">
    <source>
        <dbReference type="ARBA" id="ARBA00023231"/>
    </source>
</evidence>
<dbReference type="InterPro" id="IPR001478">
    <property type="entry name" value="PDZ"/>
</dbReference>
<keyword evidence="6" id="KW-0479">Metal-binding</keyword>
<evidence type="ECO:0000259" key="11">
    <source>
        <dbReference type="PROSITE" id="PS51918"/>
    </source>
</evidence>
<evidence type="ECO:0000256" key="5">
    <source>
        <dbReference type="ARBA" id="ARBA00022691"/>
    </source>
</evidence>
<dbReference type="RefSeq" id="WP_206708629.1">
    <property type="nucleotide sequence ID" value="NZ_CP059066.1"/>
</dbReference>
<dbReference type="InterPro" id="IPR007549">
    <property type="entry name" value="DUF512"/>
</dbReference>
<dbReference type="InterPro" id="IPR041489">
    <property type="entry name" value="PDZ_6"/>
</dbReference>